<dbReference type="EC" id="3.4.16.-" evidence="2"/>
<dbReference type="Pfam" id="PF00450">
    <property type="entry name" value="Peptidase_S10"/>
    <property type="match status" value="1"/>
</dbReference>
<dbReference type="PANTHER" id="PTHR11802">
    <property type="entry name" value="SERINE PROTEASE FAMILY S10 SERINE CARBOXYPEPTIDASE"/>
    <property type="match status" value="1"/>
</dbReference>
<dbReference type="InterPro" id="IPR029058">
    <property type="entry name" value="AB_hydrolase_fold"/>
</dbReference>
<dbReference type="SUPFAM" id="SSF53474">
    <property type="entry name" value="alpha/beta-Hydrolases"/>
    <property type="match status" value="1"/>
</dbReference>
<reference evidence="3" key="1">
    <citation type="submission" date="2024-02" db="EMBL/GenBank/DDBJ databases">
        <authorList>
            <consortium name="ELIXIR-Norway"/>
            <consortium name="Elixir Norway"/>
        </authorList>
    </citation>
    <scope>NUCLEOTIDE SEQUENCE</scope>
</reference>
<dbReference type="EMBL" id="OZ019897">
    <property type="protein sequence ID" value="CAK9225729.1"/>
    <property type="molecule type" value="Genomic_DNA"/>
</dbReference>
<evidence type="ECO:0000313" key="4">
    <source>
        <dbReference type="Proteomes" id="UP001497512"/>
    </source>
</evidence>
<keyword evidence="2" id="KW-0378">Hydrolase</keyword>
<dbReference type="InterPro" id="IPR001563">
    <property type="entry name" value="Peptidase_S10"/>
</dbReference>
<feature type="signal peptide" evidence="2">
    <location>
        <begin position="1"/>
        <end position="28"/>
    </location>
</feature>
<proteinExistence type="inferred from homology"/>
<dbReference type="PANTHER" id="PTHR11802:SF489">
    <property type="entry name" value="CARBOXYPEPTIDASE"/>
    <property type="match status" value="1"/>
</dbReference>
<dbReference type="Gene3D" id="3.40.50.12670">
    <property type="match status" value="1"/>
</dbReference>
<evidence type="ECO:0000313" key="3">
    <source>
        <dbReference type="EMBL" id="CAK9225729.1"/>
    </source>
</evidence>
<accession>A0ABP0UMV8</accession>
<dbReference type="Gene3D" id="3.40.50.1820">
    <property type="entry name" value="alpha/beta hydrolase"/>
    <property type="match status" value="1"/>
</dbReference>
<keyword evidence="2" id="KW-0645">Protease</keyword>
<dbReference type="PROSITE" id="PS00131">
    <property type="entry name" value="CARBOXYPEPT_SER_SER"/>
    <property type="match status" value="1"/>
</dbReference>
<name>A0ABP0UMV8_9BRYO</name>
<evidence type="ECO:0000256" key="1">
    <source>
        <dbReference type="ARBA" id="ARBA00009431"/>
    </source>
</evidence>
<keyword evidence="2" id="KW-0121">Carboxypeptidase</keyword>
<gene>
    <name evidence="3" type="ORF">CSSPTR1EN2_LOCUS17843</name>
</gene>
<protein>
    <recommendedName>
        <fullName evidence="2">Carboxypeptidase</fullName>
        <ecNumber evidence="2">3.4.16.-</ecNumber>
    </recommendedName>
</protein>
<dbReference type="Proteomes" id="UP001497512">
    <property type="component" value="Chromosome 5"/>
</dbReference>
<dbReference type="InterPro" id="IPR018202">
    <property type="entry name" value="Ser_caboxypep_ser_AS"/>
</dbReference>
<keyword evidence="2" id="KW-0732">Signal</keyword>
<organism evidence="3 4">
    <name type="scientific">Sphagnum troendelagicum</name>
    <dbReference type="NCBI Taxonomy" id="128251"/>
    <lineage>
        <taxon>Eukaryota</taxon>
        <taxon>Viridiplantae</taxon>
        <taxon>Streptophyta</taxon>
        <taxon>Embryophyta</taxon>
        <taxon>Bryophyta</taxon>
        <taxon>Sphagnophytina</taxon>
        <taxon>Sphagnopsida</taxon>
        <taxon>Sphagnales</taxon>
        <taxon>Sphagnaceae</taxon>
        <taxon>Sphagnum</taxon>
    </lineage>
</organism>
<dbReference type="PRINTS" id="PR00724">
    <property type="entry name" value="CRBOXYPTASEC"/>
</dbReference>
<keyword evidence="4" id="KW-1185">Reference proteome</keyword>
<sequence>MGHRTLGAVQQQVAAVVVLLLVVLAVCAERGYGAIPEHLVTNLPGQPVVSFRQYAGYIPVDASGSKQLFYWFVKADHKDAASLPIAFWFNGGPGCSSIGDGLLSELGPFRVTASEDLILNEYSWNKAANVIFVDSPVGVGFSYSTVASDYSNFTDSQIALDAYQFLVNWFKSYPEYNNNELYIIGESYAGHYLPNLVQQVVNHNKDPGAYQLKNLKGFQVGNAWTDPYWDNKGSVEWFHSHSLISDQTYKTVIDNCNFTNEFDVDVPVTNAECNDASYDLYYQLGGLDIYNVYVPHCNVLYNSSVRSLMKSVSCKRGGGGGTNISTKLMSVQKNFVFTLKVDSFEILKINQALKTLKNFLKNHNGDFDGRVPTTGTREWIKTLGLPIVKAWYPWTQPTPTNTTGLYDPQVDGYTQVYGKNFTFASVRAAGHAVPQDQPGRALTLFEGFLSGKPLVKFVPVGF</sequence>
<evidence type="ECO:0000256" key="2">
    <source>
        <dbReference type="RuleBase" id="RU361156"/>
    </source>
</evidence>
<feature type="chain" id="PRO_5044960290" description="Carboxypeptidase" evidence="2">
    <location>
        <begin position="29"/>
        <end position="462"/>
    </location>
</feature>
<comment type="similarity">
    <text evidence="1 2">Belongs to the peptidase S10 family.</text>
</comment>